<keyword evidence="2" id="KW-0813">Transport</keyword>
<dbReference type="PANTHER" id="PTHR13856:SF137">
    <property type="entry name" value="GH05942P"/>
    <property type="match status" value="1"/>
</dbReference>
<feature type="compositionally biased region" description="Acidic residues" evidence="4">
    <location>
        <begin position="496"/>
        <end position="505"/>
    </location>
</feature>
<dbReference type="PROSITE" id="PS50179">
    <property type="entry name" value="VHS"/>
    <property type="match status" value="1"/>
</dbReference>
<dbReference type="InterPro" id="IPR002014">
    <property type="entry name" value="VHS_dom"/>
</dbReference>
<dbReference type="InterPro" id="IPR014645">
    <property type="entry name" value="TOM1"/>
</dbReference>
<organism evidence="7 8">
    <name type="scientific">Limulus polyphemus</name>
    <name type="common">Atlantic horseshoe crab</name>
    <dbReference type="NCBI Taxonomy" id="6850"/>
    <lineage>
        <taxon>Eukaryota</taxon>
        <taxon>Metazoa</taxon>
        <taxon>Ecdysozoa</taxon>
        <taxon>Arthropoda</taxon>
        <taxon>Chelicerata</taxon>
        <taxon>Merostomata</taxon>
        <taxon>Xiphosura</taxon>
        <taxon>Limulidae</taxon>
        <taxon>Limulus</taxon>
    </lineage>
</organism>
<gene>
    <name evidence="8" type="primary">LOC106460990</name>
</gene>
<dbReference type="RefSeq" id="XP_013776211.1">
    <property type="nucleotide sequence ID" value="XM_013920757.2"/>
</dbReference>
<evidence type="ECO:0000313" key="8">
    <source>
        <dbReference type="RefSeq" id="XP_013776211.1"/>
    </source>
</evidence>
<dbReference type="SUPFAM" id="SSF48464">
    <property type="entry name" value="ENTH/VHS domain"/>
    <property type="match status" value="1"/>
</dbReference>
<dbReference type="Gene3D" id="1.20.58.160">
    <property type="match status" value="1"/>
</dbReference>
<reference evidence="8" key="1">
    <citation type="submission" date="2025-08" db="UniProtKB">
        <authorList>
            <consortium name="RefSeq"/>
        </authorList>
    </citation>
    <scope>IDENTIFICATION</scope>
    <source>
        <tissue evidence="8">Muscle</tissue>
    </source>
</reference>
<keyword evidence="3" id="KW-0653">Protein transport</keyword>
<sequence>METILSQFGGNPFVTPVGQKIEQATDASLTSENWALNLEICDVINDTDEGPKDAIKALRKRLQQNAGKNYAVVMFTLTVLETCVKNCGKKFHVLVMQRDFVMDLVKLIGPKNNPPIVVQEKVLSLIQSWADAFRSNLEMQGVVQVYEDLKQKGVEFPMTDLDTMAPIHTPKRTMPLDQEQPKYQQCSSKPEGHHHKQPASHQHQATPAQSSRPINLTSEQLEKLRKELDVVQVNMNVFGEMLTGITSGKEEANDWELVQDVCQTCRAMQSRIVDLIGQVANEEVTSELLRVNDELNNLFLRYERYQKKKSGVCQNKLVQSLPKQENEMEEKPLIDFRDNITSSDDIHVQLAGMSTSSDNATSAVSQITTVSAYNKLQPSNLTESGEFDMFAQSRNVSYEQSKISGSTYEDNMNLNQVDGSLGLLAHARGRPQEKKEDFDELERWLENKAAKDKADQPSITSSEFDNFLAERSAEAGHLPITTTASNASGKRPFSRDEEENSLFAL</sequence>
<feature type="domain" description="VHS" evidence="5">
    <location>
        <begin position="24"/>
        <end position="157"/>
    </location>
</feature>
<dbReference type="GeneID" id="106460990"/>
<accession>A0ABM1B777</accession>
<dbReference type="Pfam" id="PF03127">
    <property type="entry name" value="GAT"/>
    <property type="match status" value="1"/>
</dbReference>
<dbReference type="Pfam" id="PF00790">
    <property type="entry name" value="VHS"/>
    <property type="match status" value="1"/>
</dbReference>
<evidence type="ECO:0000256" key="2">
    <source>
        <dbReference type="ARBA" id="ARBA00022448"/>
    </source>
</evidence>
<dbReference type="SMART" id="SM00288">
    <property type="entry name" value="VHS"/>
    <property type="match status" value="1"/>
</dbReference>
<dbReference type="InterPro" id="IPR004152">
    <property type="entry name" value="GAT_dom"/>
</dbReference>
<feature type="region of interest" description="Disordered" evidence="4">
    <location>
        <begin position="473"/>
        <end position="505"/>
    </location>
</feature>
<name>A0ABM1B777_LIMPO</name>
<feature type="region of interest" description="Disordered" evidence="4">
    <location>
        <begin position="164"/>
        <end position="213"/>
    </location>
</feature>
<dbReference type="InterPro" id="IPR008942">
    <property type="entry name" value="ENTH_VHS"/>
</dbReference>
<dbReference type="PIRSF" id="PIRSF036948">
    <property type="entry name" value="TOM1"/>
    <property type="match status" value="1"/>
</dbReference>
<evidence type="ECO:0000256" key="4">
    <source>
        <dbReference type="SAM" id="MobiDB-lite"/>
    </source>
</evidence>
<proteinExistence type="inferred from homology"/>
<evidence type="ECO:0000313" key="7">
    <source>
        <dbReference type="Proteomes" id="UP000694941"/>
    </source>
</evidence>
<evidence type="ECO:0000259" key="5">
    <source>
        <dbReference type="PROSITE" id="PS50179"/>
    </source>
</evidence>
<feature type="compositionally biased region" description="Polar residues" evidence="4">
    <location>
        <begin position="199"/>
        <end position="213"/>
    </location>
</feature>
<dbReference type="PANTHER" id="PTHR13856">
    <property type="entry name" value="VHS DOMAIN CONTAINING PROTEIN FAMILY"/>
    <property type="match status" value="1"/>
</dbReference>
<keyword evidence="7" id="KW-1185">Reference proteome</keyword>
<dbReference type="CDD" id="cd14233">
    <property type="entry name" value="GAT_TOM1_like"/>
    <property type="match status" value="1"/>
</dbReference>
<evidence type="ECO:0000259" key="6">
    <source>
        <dbReference type="PROSITE" id="PS50909"/>
    </source>
</evidence>
<dbReference type="SUPFAM" id="SSF89009">
    <property type="entry name" value="GAT-like domain"/>
    <property type="match status" value="1"/>
</dbReference>
<dbReference type="InterPro" id="IPR038425">
    <property type="entry name" value="GAT_sf"/>
</dbReference>
<evidence type="ECO:0000256" key="3">
    <source>
        <dbReference type="ARBA" id="ARBA00022927"/>
    </source>
</evidence>
<protein>
    <submittedName>
        <fullName evidence="8">TOM1-like protein 2 isoform X1</fullName>
    </submittedName>
</protein>
<dbReference type="CDD" id="cd03565">
    <property type="entry name" value="VHS_Tom1_like"/>
    <property type="match status" value="1"/>
</dbReference>
<dbReference type="PROSITE" id="PS50909">
    <property type="entry name" value="GAT"/>
    <property type="match status" value="1"/>
</dbReference>
<comment type="similarity">
    <text evidence="1">Belongs to the TOM1 family.</text>
</comment>
<feature type="domain" description="GAT" evidence="6">
    <location>
        <begin position="219"/>
        <end position="307"/>
    </location>
</feature>
<dbReference type="Proteomes" id="UP000694941">
    <property type="component" value="Unplaced"/>
</dbReference>
<evidence type="ECO:0000256" key="1">
    <source>
        <dbReference type="ARBA" id="ARBA00007708"/>
    </source>
</evidence>
<dbReference type="Gene3D" id="1.25.40.90">
    <property type="match status" value="1"/>
</dbReference>